<feature type="region of interest" description="Disordered" evidence="1">
    <location>
        <begin position="363"/>
        <end position="391"/>
    </location>
</feature>
<dbReference type="InterPro" id="IPR046342">
    <property type="entry name" value="CBS_dom_sf"/>
</dbReference>
<feature type="compositionally biased region" description="Basic and acidic residues" evidence="1">
    <location>
        <begin position="363"/>
        <end position="385"/>
    </location>
</feature>
<name>A0ABR1FXW8_AURAN</name>
<sequence length="926" mass="101303">MGNEPCKPARPDLVGEYLPLKLSEIKESHDIWKDLFNGQTKLGEVQFDEVYGHLLMDTSHHFKLFAMSQDEDAVAQAAQQPRRSTARRDDLRSTFKRAAHAVMLEQAPAMRRVRHERKRHSISKADAEALALRLQGIMPSPDGEAEIDLTRSSFHRARNSLIKVAKDAGQMQRWRSGGGGQHIDATWVFSVLALLCDSDVKQCLGFLFELYASRGGKQSQRAVAEMLISVSGACGATLGTKMPDINALEGKARDAIDALAKLIPKDMQSTASKKEPSASMYLTFAQFWDLCQDDVDIAKYIDGVLALRKNETRIGHREQRLDLAAMHTLDAALMDENEDEAESENSSDAELPEGAKVAELAERHEAEGGDDRDAPAERKEKEGERPSGILARHRPPLFMGTIDDYLENDPVDVKSPVLADGTVYVALFTLLERSQLAMPLIRRGALVGVVSAAHALDQVVSRLLDAMEEAGDVRVDAACAATKKRFWEDCPPPKGAPPPKIINPLQALEARAKSREASGEEKEKKGKKGKKKGAKEKMTREEKRRSAKGNIMRSKSSYGKEAMVDKDDDADAPETAECLAAVAFLEAHLPAALAENCVPMMFSERRGHGGELVPHPLILDCMPFHVLESIAQGHIMVPVVQSIACKKEDVVTILTPRDVFNMLHLEPRLLGEVWHTPIMRAGLVRMPRTVSNEDPLWRALVLFAVERVPAVAVVDDDGLFCGALTPDVLRLVMDLKHVNDRAEPEPPKPRAPAAPGAKAGGLGGGLAAARRDSGGWGAMKAGMKLMAIAKSGPEEKSPNAECTPVVEKKMATTLAALFCEPVKQVLRYLYEEPWCAVGHNHTIGGCVVVNAALTDYGHLDRVHVLNNRRLVGVLLIHDIARLILDTQLKHDPAANRLPPKRRASSLAQTGVLGEPAPETDDAAKPR</sequence>
<feature type="region of interest" description="Disordered" evidence="1">
    <location>
        <begin position="893"/>
        <end position="926"/>
    </location>
</feature>
<protein>
    <recommendedName>
        <fullName evidence="4">CBS domain-containing protein</fullName>
    </recommendedName>
</protein>
<evidence type="ECO:0000313" key="3">
    <source>
        <dbReference type="Proteomes" id="UP001363151"/>
    </source>
</evidence>
<feature type="region of interest" description="Disordered" evidence="1">
    <location>
        <begin position="740"/>
        <end position="766"/>
    </location>
</feature>
<dbReference type="EMBL" id="JBBJCI010000206">
    <property type="protein sequence ID" value="KAK7241057.1"/>
    <property type="molecule type" value="Genomic_DNA"/>
</dbReference>
<dbReference type="Gene3D" id="3.10.580.10">
    <property type="entry name" value="CBS-domain"/>
    <property type="match status" value="1"/>
</dbReference>
<evidence type="ECO:0000256" key="1">
    <source>
        <dbReference type="SAM" id="MobiDB-lite"/>
    </source>
</evidence>
<evidence type="ECO:0000313" key="2">
    <source>
        <dbReference type="EMBL" id="KAK7241057.1"/>
    </source>
</evidence>
<feature type="compositionally biased region" description="Basic and acidic residues" evidence="1">
    <location>
        <begin position="510"/>
        <end position="524"/>
    </location>
</feature>
<keyword evidence="3" id="KW-1185">Reference proteome</keyword>
<proteinExistence type="predicted"/>
<comment type="caution">
    <text evidence="2">The sequence shown here is derived from an EMBL/GenBank/DDBJ whole genome shotgun (WGS) entry which is preliminary data.</text>
</comment>
<feature type="compositionally biased region" description="Basic residues" evidence="1">
    <location>
        <begin position="525"/>
        <end position="534"/>
    </location>
</feature>
<gene>
    <name evidence="2" type="ORF">SO694_00053029</name>
</gene>
<feature type="compositionally biased region" description="Basic and acidic residues" evidence="1">
    <location>
        <begin position="535"/>
        <end position="544"/>
    </location>
</feature>
<reference evidence="2 3" key="1">
    <citation type="submission" date="2024-03" db="EMBL/GenBank/DDBJ databases">
        <title>Aureococcus anophagefferens CCMP1851 and Kratosvirus quantuckense: Draft genome of a second virus-susceptible host strain in the model system.</title>
        <authorList>
            <person name="Chase E."/>
            <person name="Truchon A.R."/>
            <person name="Schepens W."/>
            <person name="Wilhelm S.W."/>
        </authorList>
    </citation>
    <scope>NUCLEOTIDE SEQUENCE [LARGE SCALE GENOMIC DNA]</scope>
    <source>
        <strain evidence="2 3">CCMP1851</strain>
    </source>
</reference>
<dbReference type="SUPFAM" id="SSF54631">
    <property type="entry name" value="CBS-domain pair"/>
    <property type="match status" value="1"/>
</dbReference>
<dbReference type="Proteomes" id="UP001363151">
    <property type="component" value="Unassembled WGS sequence"/>
</dbReference>
<organism evidence="2 3">
    <name type="scientific">Aureococcus anophagefferens</name>
    <name type="common">Harmful bloom alga</name>
    <dbReference type="NCBI Taxonomy" id="44056"/>
    <lineage>
        <taxon>Eukaryota</taxon>
        <taxon>Sar</taxon>
        <taxon>Stramenopiles</taxon>
        <taxon>Ochrophyta</taxon>
        <taxon>Pelagophyceae</taxon>
        <taxon>Pelagomonadales</taxon>
        <taxon>Pelagomonadaceae</taxon>
        <taxon>Aureococcus</taxon>
    </lineage>
</organism>
<evidence type="ECO:0008006" key="4">
    <source>
        <dbReference type="Google" id="ProtNLM"/>
    </source>
</evidence>
<feature type="region of interest" description="Disordered" evidence="1">
    <location>
        <begin position="510"/>
        <end position="551"/>
    </location>
</feature>
<accession>A0ABR1FXW8</accession>